<dbReference type="RefSeq" id="XP_041186797.1">
    <property type="nucleotide sequence ID" value="XM_041333587.1"/>
</dbReference>
<reference evidence="1" key="1">
    <citation type="journal article" date="2020" name="New Phytol.">
        <title>Comparative genomics reveals dynamic genome evolution in host specialist ectomycorrhizal fungi.</title>
        <authorList>
            <person name="Lofgren L.A."/>
            <person name="Nguyen N.H."/>
            <person name="Vilgalys R."/>
            <person name="Ruytinx J."/>
            <person name="Liao H.L."/>
            <person name="Branco S."/>
            <person name="Kuo A."/>
            <person name="LaButti K."/>
            <person name="Lipzen A."/>
            <person name="Andreopoulos W."/>
            <person name="Pangilinan J."/>
            <person name="Riley R."/>
            <person name="Hundley H."/>
            <person name="Na H."/>
            <person name="Barry K."/>
            <person name="Grigoriev I.V."/>
            <person name="Stajich J.E."/>
            <person name="Kennedy P.G."/>
        </authorList>
    </citation>
    <scope>NUCLEOTIDE SEQUENCE</scope>
    <source>
        <strain evidence="1">MN1</strain>
    </source>
</reference>
<protein>
    <submittedName>
        <fullName evidence="1">Uncharacterized protein</fullName>
    </submittedName>
</protein>
<keyword evidence="2" id="KW-1185">Reference proteome</keyword>
<accession>A0A9P7J5W4</accession>
<comment type="caution">
    <text evidence="1">The sequence shown here is derived from an EMBL/GenBank/DDBJ whole genome shotgun (WGS) entry which is preliminary data.</text>
</comment>
<evidence type="ECO:0000313" key="2">
    <source>
        <dbReference type="Proteomes" id="UP000807769"/>
    </source>
</evidence>
<dbReference type="OrthoDB" id="2655139at2759"/>
<gene>
    <name evidence="1" type="ORF">BJ212DRAFT_1304388</name>
</gene>
<dbReference type="EMBL" id="JABBWG010000061">
    <property type="protein sequence ID" value="KAG1804173.1"/>
    <property type="molecule type" value="Genomic_DNA"/>
</dbReference>
<organism evidence="1 2">
    <name type="scientific">Suillus subaureus</name>
    <dbReference type="NCBI Taxonomy" id="48587"/>
    <lineage>
        <taxon>Eukaryota</taxon>
        <taxon>Fungi</taxon>
        <taxon>Dikarya</taxon>
        <taxon>Basidiomycota</taxon>
        <taxon>Agaricomycotina</taxon>
        <taxon>Agaricomycetes</taxon>
        <taxon>Agaricomycetidae</taxon>
        <taxon>Boletales</taxon>
        <taxon>Suillineae</taxon>
        <taxon>Suillaceae</taxon>
        <taxon>Suillus</taxon>
    </lineage>
</organism>
<dbReference type="GeneID" id="64627604"/>
<dbReference type="AlphaFoldDB" id="A0A9P7J5W4"/>
<dbReference type="Proteomes" id="UP000807769">
    <property type="component" value="Unassembled WGS sequence"/>
</dbReference>
<name>A0A9P7J5W4_9AGAM</name>
<proteinExistence type="predicted"/>
<evidence type="ECO:0000313" key="1">
    <source>
        <dbReference type="EMBL" id="KAG1804173.1"/>
    </source>
</evidence>
<sequence>MPQLAILSYLKMDSEAMFKGSWLGGRIKSSWIKYSSQVLHPEQASASCSLPFTHFGSDNNHSDGLFTSISDLYDVLEASVHKLSDSKANLVMDVVRAKCKIFFTQKMLADCILWENEVFTSLLKF</sequence>